<keyword evidence="1" id="KW-0378">Hydrolase</keyword>
<reference evidence="1" key="1">
    <citation type="submission" date="2020-09" db="EMBL/GenBank/DDBJ databases">
        <title>Genome-Enabled Discovery of Anthraquinone Biosynthesis in Senna tora.</title>
        <authorList>
            <person name="Kang S.-H."/>
            <person name="Pandey R.P."/>
            <person name="Lee C.-M."/>
            <person name="Sim J.-S."/>
            <person name="Jeong J.-T."/>
            <person name="Choi B.-S."/>
            <person name="Jung M."/>
            <person name="Ginzburg D."/>
            <person name="Zhao K."/>
            <person name="Won S.Y."/>
            <person name="Oh T.-J."/>
            <person name="Yu Y."/>
            <person name="Kim N.-H."/>
            <person name="Lee O.R."/>
            <person name="Lee T.-H."/>
            <person name="Bashyal P."/>
            <person name="Kim T.-S."/>
            <person name="Lee W.-H."/>
            <person name="Kawkins C."/>
            <person name="Kim C.-K."/>
            <person name="Kim J.S."/>
            <person name="Ahn B.O."/>
            <person name="Rhee S.Y."/>
            <person name="Sohng J.K."/>
        </authorList>
    </citation>
    <scope>NUCLEOTIDE SEQUENCE</scope>
    <source>
        <tissue evidence="1">Leaf</tissue>
    </source>
</reference>
<organism evidence="1 2">
    <name type="scientific">Senna tora</name>
    <dbReference type="NCBI Taxonomy" id="362788"/>
    <lineage>
        <taxon>Eukaryota</taxon>
        <taxon>Viridiplantae</taxon>
        <taxon>Streptophyta</taxon>
        <taxon>Embryophyta</taxon>
        <taxon>Tracheophyta</taxon>
        <taxon>Spermatophyta</taxon>
        <taxon>Magnoliopsida</taxon>
        <taxon>eudicotyledons</taxon>
        <taxon>Gunneridae</taxon>
        <taxon>Pentapetalae</taxon>
        <taxon>rosids</taxon>
        <taxon>fabids</taxon>
        <taxon>Fabales</taxon>
        <taxon>Fabaceae</taxon>
        <taxon>Caesalpinioideae</taxon>
        <taxon>Cassia clade</taxon>
        <taxon>Senna</taxon>
    </lineage>
</organism>
<accession>A0A834T8X0</accession>
<keyword evidence="1" id="KW-0547">Nucleotide-binding</keyword>
<comment type="caution">
    <text evidence="1">The sequence shown here is derived from an EMBL/GenBank/DDBJ whole genome shotgun (WGS) entry which is preliminary data.</text>
</comment>
<dbReference type="GO" id="GO:0004386">
    <property type="term" value="F:helicase activity"/>
    <property type="evidence" value="ECO:0007669"/>
    <property type="project" value="UniProtKB-KW"/>
</dbReference>
<name>A0A834T8X0_9FABA</name>
<proteinExistence type="predicted"/>
<keyword evidence="2" id="KW-1185">Reference proteome</keyword>
<keyword evidence="1" id="KW-0347">Helicase</keyword>
<dbReference type="Proteomes" id="UP000634136">
    <property type="component" value="Unassembled WGS sequence"/>
</dbReference>
<keyword evidence="1" id="KW-0067">ATP-binding</keyword>
<dbReference type="AlphaFoldDB" id="A0A834T8X0"/>
<gene>
    <name evidence="1" type="ORF">G2W53_023308</name>
</gene>
<dbReference type="EMBL" id="JAAIUW010000008">
    <property type="protein sequence ID" value="KAF7817853.1"/>
    <property type="molecule type" value="Genomic_DNA"/>
</dbReference>
<sequence>METPKQSRSNGLGGILSAAMDEMTCGFPMTISSDLARVIATLNLLGLLRNPNLRNYPYFTLFCICFIYQLLDKLHNFAHFNSEGSSIEHTLRMRTYFLYMLLALLCKTAWKNVQQDQAALDLPQERPQFGFRKGKPYIIQVPLSVIRVKIPGESEKHFISLNSVNVSLENKLSLLYQVRFSFVLEGCEKLRDSSAANCFLLGNLAYDLLPAARDWDTLSSANRKTTRSILASSTSKYKMVVCIPISTGLQHNQMVKVSYGGSTLSSIENASRKPGLGGSIRDNVNESAGLEEKMLTPHSSTWSLVVFSMVIAHLEVVPTRID</sequence>
<evidence type="ECO:0000313" key="1">
    <source>
        <dbReference type="EMBL" id="KAF7817853.1"/>
    </source>
</evidence>
<evidence type="ECO:0000313" key="2">
    <source>
        <dbReference type="Proteomes" id="UP000634136"/>
    </source>
</evidence>
<protein>
    <submittedName>
        <fullName evidence="1">Putative RNA helicase SDE3</fullName>
    </submittedName>
</protein>